<dbReference type="GeneID" id="100568676"/>
<proteinExistence type="predicted"/>
<name>A0A8R2B7F1_ACYPI</name>
<evidence type="ECO:0000313" key="1">
    <source>
        <dbReference type="EnsemblMetazoa" id="XP_008185562.1"/>
    </source>
</evidence>
<reference evidence="1" key="2">
    <citation type="submission" date="2022-06" db="UniProtKB">
        <authorList>
            <consortium name="EnsemblMetazoa"/>
        </authorList>
    </citation>
    <scope>IDENTIFICATION</scope>
</reference>
<reference evidence="2" key="1">
    <citation type="submission" date="2010-06" db="EMBL/GenBank/DDBJ databases">
        <authorList>
            <person name="Jiang H."/>
            <person name="Abraham K."/>
            <person name="Ali S."/>
            <person name="Alsbrooks S.L."/>
            <person name="Anim B.N."/>
            <person name="Anosike U.S."/>
            <person name="Attaway T."/>
            <person name="Bandaranaike D.P."/>
            <person name="Battles P.K."/>
            <person name="Bell S.N."/>
            <person name="Bell A.V."/>
            <person name="Beltran B."/>
            <person name="Bickham C."/>
            <person name="Bustamante Y."/>
            <person name="Caleb T."/>
            <person name="Canada A."/>
            <person name="Cardenas V."/>
            <person name="Carter K."/>
            <person name="Chacko J."/>
            <person name="Chandrabose M.N."/>
            <person name="Chavez D."/>
            <person name="Chavez A."/>
            <person name="Chen L."/>
            <person name="Chu H.-S."/>
            <person name="Claassen K.J."/>
            <person name="Cockrell R."/>
            <person name="Collins M."/>
            <person name="Cooper J.A."/>
            <person name="Cree A."/>
            <person name="Curry S.M."/>
            <person name="Da Y."/>
            <person name="Dao M.D."/>
            <person name="Das B."/>
            <person name="Davila M.-L."/>
            <person name="Davy-Carroll L."/>
            <person name="Denson S."/>
            <person name="Dinh H."/>
            <person name="Ebong V.E."/>
            <person name="Edwards J.R."/>
            <person name="Egan A."/>
            <person name="El-Daye J."/>
            <person name="Escobedo L."/>
            <person name="Fernandez S."/>
            <person name="Fernando P.R."/>
            <person name="Flagg N."/>
            <person name="Forbes L.D."/>
            <person name="Fowler R.G."/>
            <person name="Fu Q."/>
            <person name="Gabisi R.A."/>
            <person name="Ganer J."/>
            <person name="Garbino Pronczuk A."/>
            <person name="Garcia R.M."/>
            <person name="Garner T."/>
            <person name="Garrett T.E."/>
            <person name="Gonzalez D.A."/>
            <person name="Hamid H."/>
            <person name="Hawkins E.S."/>
            <person name="Hirani K."/>
            <person name="Hogues M.E."/>
            <person name="Hollins B."/>
            <person name="Hsiao C.-H."/>
            <person name="Jabil R."/>
            <person name="James M.L."/>
            <person name="Jhangiani S.N."/>
            <person name="Johnson B."/>
            <person name="Johnson Q."/>
            <person name="Joshi V."/>
            <person name="Kalu J.B."/>
            <person name="Kam C."/>
            <person name="Kashfia A."/>
            <person name="Keebler J."/>
            <person name="Kisamo H."/>
            <person name="Kovar C.L."/>
            <person name="Lago L.A."/>
            <person name="Lai C.-Y."/>
            <person name="Laidlaw J."/>
            <person name="Lara F."/>
            <person name="Le T.-K."/>
            <person name="Lee S.L."/>
            <person name="Legall F.H."/>
            <person name="Lemon S.J."/>
            <person name="Lewis L.R."/>
            <person name="Li B."/>
            <person name="Liu Y."/>
            <person name="Liu Y.-S."/>
            <person name="Lopez J."/>
            <person name="Lozado R.J."/>
            <person name="Lu J."/>
            <person name="Madu R.C."/>
            <person name="Maheshwari M."/>
            <person name="Maheshwari R."/>
            <person name="Malloy K."/>
            <person name="Martinez E."/>
            <person name="Mathew T."/>
            <person name="Mercado I.C."/>
            <person name="Mercado C."/>
            <person name="Meyer B."/>
            <person name="Montgomery K."/>
            <person name="Morgan M.B."/>
            <person name="Munidasa M."/>
            <person name="Nazareth L.V."/>
            <person name="Nelson J."/>
            <person name="Ng B.M."/>
            <person name="Nguyen N.B."/>
            <person name="Nguyen P.Q."/>
            <person name="Nguyen T."/>
            <person name="Obregon M."/>
            <person name="Okwuonu G.O."/>
            <person name="Onwere C.G."/>
            <person name="Orozco G."/>
            <person name="Parra A."/>
            <person name="Patel S."/>
            <person name="Patil S."/>
            <person name="Perez A."/>
            <person name="Perez Y."/>
            <person name="Pham C."/>
            <person name="Primus E.L."/>
            <person name="Pu L.-L."/>
            <person name="Puazo M."/>
            <person name="Qin X."/>
            <person name="Quiroz J.B."/>
            <person name="Reese J."/>
            <person name="Richards S."/>
            <person name="Rives C.M."/>
            <person name="Robberts R."/>
            <person name="Ruiz S.J."/>
            <person name="Ruiz M.J."/>
            <person name="Santibanez J."/>
            <person name="Schneider B.W."/>
            <person name="Sisson I."/>
            <person name="Smith M."/>
            <person name="Sodergren E."/>
            <person name="Song X.-Z."/>
            <person name="Song B.B."/>
            <person name="Summersgill H."/>
            <person name="Thelus R."/>
            <person name="Thornton R.D."/>
            <person name="Trejos Z.Y."/>
            <person name="Usmani K."/>
            <person name="Vattathil S."/>
            <person name="Villasana D."/>
            <person name="Walker D.L."/>
            <person name="Wang S."/>
            <person name="Wang K."/>
            <person name="White C.S."/>
            <person name="Williams A.C."/>
            <person name="Williamson J."/>
            <person name="Wilson K."/>
            <person name="Woghiren I.O."/>
            <person name="Woodworth J.R."/>
            <person name="Worley K.C."/>
            <person name="Wright R.A."/>
            <person name="Wu W."/>
            <person name="Young L."/>
            <person name="Zhang L."/>
            <person name="Zhang J."/>
            <person name="Zhu Y."/>
            <person name="Muzny D.M."/>
            <person name="Weinstock G."/>
            <person name="Gibbs R.A."/>
        </authorList>
    </citation>
    <scope>NUCLEOTIDE SEQUENCE [LARGE SCALE GENOMIC DNA]</scope>
    <source>
        <strain evidence="2">LSR1</strain>
    </source>
</reference>
<dbReference type="AlphaFoldDB" id="A0A8R2B7F1"/>
<dbReference type="EnsemblMetazoa" id="XM_008187340.3">
    <property type="protein sequence ID" value="XP_008185562.1"/>
    <property type="gene ID" value="LOC100568676"/>
</dbReference>
<dbReference type="EnsemblMetazoa" id="XM_003246154.4">
    <property type="protein sequence ID" value="XP_003246202.1"/>
    <property type="gene ID" value="LOC100568676"/>
</dbReference>
<dbReference type="KEGG" id="api:100568676"/>
<accession>A0A8R2B7F1</accession>
<dbReference type="RefSeq" id="XP_003246202.1">
    <property type="nucleotide sequence ID" value="XM_003246154.3"/>
</dbReference>
<dbReference type="Proteomes" id="UP000007819">
    <property type="component" value="Chromosome A1"/>
</dbReference>
<sequence>MQVRHVVGLTLLLVAAVPLQMYLIKYNQDFRDLVSEIAKNLPNDLLQLSTNYITGYVSAANNYLQSTYDYLGLSKLFEDDSPVDHEVPKNLIRNFRPPHLEYKIGNVVLIHTMRAGVIVGWNIDITDLTKEPEYLILSEVHEELIKLDQDKIVVTLQNIKINHKNIDQYFESFDGIGYIPKESLRKMYPKG</sequence>
<protein>
    <submittedName>
        <fullName evidence="1">Uncharacterized protein</fullName>
    </submittedName>
</protein>
<evidence type="ECO:0000313" key="2">
    <source>
        <dbReference type="Proteomes" id="UP000007819"/>
    </source>
</evidence>
<keyword evidence="2" id="KW-1185">Reference proteome</keyword>
<dbReference type="OrthoDB" id="28868at2759"/>
<dbReference type="RefSeq" id="XP_008185562.1">
    <property type="nucleotide sequence ID" value="XM_008187340.2"/>
</dbReference>
<organism evidence="1 2">
    <name type="scientific">Acyrthosiphon pisum</name>
    <name type="common">Pea aphid</name>
    <dbReference type="NCBI Taxonomy" id="7029"/>
    <lineage>
        <taxon>Eukaryota</taxon>
        <taxon>Metazoa</taxon>
        <taxon>Ecdysozoa</taxon>
        <taxon>Arthropoda</taxon>
        <taxon>Hexapoda</taxon>
        <taxon>Insecta</taxon>
        <taxon>Pterygota</taxon>
        <taxon>Neoptera</taxon>
        <taxon>Paraneoptera</taxon>
        <taxon>Hemiptera</taxon>
        <taxon>Sternorrhyncha</taxon>
        <taxon>Aphidomorpha</taxon>
        <taxon>Aphidoidea</taxon>
        <taxon>Aphididae</taxon>
        <taxon>Macrosiphini</taxon>
        <taxon>Acyrthosiphon</taxon>
    </lineage>
</organism>